<dbReference type="OrthoDB" id="10533474at2759"/>
<feature type="compositionally biased region" description="Low complexity" evidence="1">
    <location>
        <begin position="360"/>
        <end position="371"/>
    </location>
</feature>
<keyword evidence="2" id="KW-1133">Transmembrane helix</keyword>
<evidence type="ECO:0000256" key="1">
    <source>
        <dbReference type="SAM" id="MobiDB-lite"/>
    </source>
</evidence>
<feature type="compositionally biased region" description="Polar residues" evidence="1">
    <location>
        <begin position="194"/>
        <end position="204"/>
    </location>
</feature>
<evidence type="ECO:0000256" key="2">
    <source>
        <dbReference type="SAM" id="Phobius"/>
    </source>
</evidence>
<feature type="transmembrane region" description="Helical" evidence="2">
    <location>
        <begin position="379"/>
        <end position="400"/>
    </location>
</feature>
<keyword evidence="5" id="KW-1185">Reference proteome</keyword>
<protein>
    <submittedName>
        <fullName evidence="4">Mucin-associated surface protein (MASP), putative</fullName>
    </submittedName>
</protein>
<sequence>MAMTMTGRVLLVCALCVLWCVFVGILADGADGSAGEYWFSRRITQLRRDCAEEVSRRTGGKGNVSAVEECVREGVDGVRAVVVGRRRCRRVRSAVVAEAPEVPQSEDISVEASLILPGGQEVHGSLQDLALGDPTKLSKGVAGGGPELAINPPGPDTTSSDKNTEPEVGRELMSNEKKSELEKNVSDDSHLKNSKTIKVPTNQPKADALLLSSRDGRAADNSGLEFSELSSAVSRPSEVSGKEGGEQHKNTNGTAKPQAVAPSPKAPSHTASPPSKEDPGSMMPAHNPQKKSDIPTTDDTQSANTEGQEETPPLSFAADDNDADEGNTENTNDVSTSRATVLEEKQPEQSDKIEKEAASTAATDTTINMTTGDSDGSTAVSHTTSLLLLVVVAAAAAVVAA</sequence>
<feature type="compositionally biased region" description="Polar residues" evidence="1">
    <location>
        <begin position="328"/>
        <end position="339"/>
    </location>
</feature>
<evidence type="ECO:0000313" key="4">
    <source>
        <dbReference type="EMBL" id="EKF26124.1"/>
    </source>
</evidence>
<feature type="compositionally biased region" description="Basic and acidic residues" evidence="1">
    <location>
        <begin position="341"/>
        <end position="357"/>
    </location>
</feature>
<evidence type="ECO:0000313" key="5">
    <source>
        <dbReference type="Proteomes" id="UP000007350"/>
    </source>
</evidence>
<dbReference type="EMBL" id="AHKC01022004">
    <property type="protein sequence ID" value="EKF26124.1"/>
    <property type="molecule type" value="Genomic_DNA"/>
</dbReference>
<proteinExistence type="predicted"/>
<keyword evidence="2" id="KW-0812">Transmembrane</keyword>
<name>K2MK95_TRYCR</name>
<feature type="compositionally biased region" description="Basic and acidic residues" evidence="1">
    <location>
        <begin position="162"/>
        <end position="191"/>
    </location>
</feature>
<gene>
    <name evidence="4" type="ORF">MOQ_010198</name>
</gene>
<feature type="region of interest" description="Disordered" evidence="1">
    <location>
        <begin position="137"/>
        <end position="380"/>
    </location>
</feature>
<keyword evidence="2" id="KW-0472">Membrane</keyword>
<feature type="chain" id="PRO_5003861335" evidence="3">
    <location>
        <begin position="28"/>
        <end position="401"/>
    </location>
</feature>
<dbReference type="AlphaFoldDB" id="K2MK95"/>
<keyword evidence="3" id="KW-0732">Signal</keyword>
<comment type="caution">
    <text evidence="4">The sequence shown here is derived from an EMBL/GenBank/DDBJ whole genome shotgun (WGS) entry which is preliminary data.</text>
</comment>
<evidence type="ECO:0000256" key="3">
    <source>
        <dbReference type="SAM" id="SignalP"/>
    </source>
</evidence>
<accession>K2MK95</accession>
<reference evidence="4 5" key="1">
    <citation type="journal article" date="2012" name="BMC Genomics">
        <title>Comparative genomic analysis of human infective Trypanosoma cruzi lineages with the bat-restricted subspecies T. cruzi marinkellei.</title>
        <authorList>
            <person name="Franzen O."/>
            <person name="Talavera-Lopez C."/>
            <person name="Ochaya S."/>
            <person name="Butler C.E."/>
            <person name="Messenger L.A."/>
            <person name="Lewis M.D."/>
            <person name="Llewellyn M.S."/>
            <person name="Marinkelle C.J."/>
            <person name="Tyler K.M."/>
            <person name="Miles M.A."/>
            <person name="Andersson B."/>
        </authorList>
    </citation>
    <scope>NUCLEOTIDE SEQUENCE [LARGE SCALE GENOMIC DNA]</scope>
    <source>
        <strain evidence="4 5">B7</strain>
    </source>
</reference>
<feature type="compositionally biased region" description="Basic and acidic residues" evidence="1">
    <location>
        <begin position="240"/>
        <end position="249"/>
    </location>
</feature>
<dbReference type="Proteomes" id="UP000007350">
    <property type="component" value="Unassembled WGS sequence"/>
</dbReference>
<organism evidence="4 5">
    <name type="scientific">Trypanosoma cruzi marinkellei</name>
    <dbReference type="NCBI Taxonomy" id="85056"/>
    <lineage>
        <taxon>Eukaryota</taxon>
        <taxon>Discoba</taxon>
        <taxon>Euglenozoa</taxon>
        <taxon>Kinetoplastea</taxon>
        <taxon>Metakinetoplastina</taxon>
        <taxon>Trypanosomatida</taxon>
        <taxon>Trypanosomatidae</taxon>
        <taxon>Trypanosoma</taxon>
        <taxon>Schizotrypanum</taxon>
    </lineage>
</organism>
<feature type="compositionally biased region" description="Polar residues" evidence="1">
    <location>
        <begin position="294"/>
        <end position="306"/>
    </location>
</feature>
<feature type="signal peptide" evidence="3">
    <location>
        <begin position="1"/>
        <end position="27"/>
    </location>
</feature>